<dbReference type="GO" id="GO:0009909">
    <property type="term" value="P:regulation of flower development"/>
    <property type="evidence" value="ECO:0007669"/>
    <property type="project" value="InterPro"/>
</dbReference>
<evidence type="ECO:0000256" key="1">
    <source>
        <dbReference type="ARBA" id="ARBA00008013"/>
    </source>
</evidence>
<dbReference type="PANTHER" id="PTHR33433">
    <property type="entry name" value="FLOWERING-PROMOTING FACTOR 1-LIKE PROTEIN 1"/>
    <property type="match status" value="1"/>
</dbReference>
<gene>
    <name evidence="2" type="ORF">H6P81_000350</name>
</gene>
<proteinExistence type="inferred from homology"/>
<evidence type="ECO:0000313" key="3">
    <source>
        <dbReference type="Proteomes" id="UP000825729"/>
    </source>
</evidence>
<comment type="similarity">
    <text evidence="1">Belongs to the FPF1 family.</text>
</comment>
<reference evidence="2 3" key="1">
    <citation type="submission" date="2021-07" db="EMBL/GenBank/DDBJ databases">
        <title>The Aristolochia fimbriata genome: insights into angiosperm evolution, floral development and chemical biosynthesis.</title>
        <authorList>
            <person name="Jiao Y."/>
        </authorList>
    </citation>
    <scope>NUCLEOTIDE SEQUENCE [LARGE SCALE GENOMIC DNA]</scope>
    <source>
        <strain evidence="2">IBCAS-2021</strain>
        <tissue evidence="2">Leaf</tissue>
    </source>
</reference>
<sequence length="112" mass="12849">MSGVWVFNKGVIRLVENPAAESAGDGRQSSNVRRKVLVHRPSNEVVSSYAALERHLLGLGWERYYDDPDLLQFHKASSIHLISLPRDFSRFSSVNMYDIVVQNRNVFEVRDM</sequence>
<name>A0AAV7F410_ARIFI</name>
<evidence type="ECO:0008006" key="4">
    <source>
        <dbReference type="Google" id="ProtNLM"/>
    </source>
</evidence>
<comment type="caution">
    <text evidence="2">The sequence shown here is derived from an EMBL/GenBank/DDBJ whole genome shotgun (WGS) entry which is preliminary data.</text>
</comment>
<dbReference type="AlphaFoldDB" id="A0AAV7F410"/>
<dbReference type="EMBL" id="JAINDJ010000002">
    <property type="protein sequence ID" value="KAG9455842.1"/>
    <property type="molecule type" value="Genomic_DNA"/>
</dbReference>
<accession>A0AAV7F410</accession>
<protein>
    <recommendedName>
        <fullName evidence="4">Flowering-promoting factor 1-like protein 3</fullName>
    </recommendedName>
</protein>
<dbReference type="Proteomes" id="UP000825729">
    <property type="component" value="Unassembled WGS sequence"/>
</dbReference>
<keyword evidence="3" id="KW-1185">Reference proteome</keyword>
<organism evidence="2 3">
    <name type="scientific">Aristolochia fimbriata</name>
    <name type="common">White veined hardy Dutchman's pipe vine</name>
    <dbReference type="NCBI Taxonomy" id="158543"/>
    <lineage>
        <taxon>Eukaryota</taxon>
        <taxon>Viridiplantae</taxon>
        <taxon>Streptophyta</taxon>
        <taxon>Embryophyta</taxon>
        <taxon>Tracheophyta</taxon>
        <taxon>Spermatophyta</taxon>
        <taxon>Magnoliopsida</taxon>
        <taxon>Magnoliidae</taxon>
        <taxon>Piperales</taxon>
        <taxon>Aristolochiaceae</taxon>
        <taxon>Aristolochia</taxon>
    </lineage>
</organism>
<dbReference type="InterPro" id="IPR039274">
    <property type="entry name" value="FPF1"/>
</dbReference>
<evidence type="ECO:0000313" key="2">
    <source>
        <dbReference type="EMBL" id="KAG9455842.1"/>
    </source>
</evidence>